<sequence length="236" mass="26867">MAHLPDGPERDALRAEIVAAWTPLSERLAGRFRNRGEAIEDLKQVAALGLVKAVDRYDPDRGTPFIGFAVPTILGEIKRHFRDNLWDLHVPRHMQELRNRVYAARRDLLTGMDERGPTVRDIAAHAELTEDEVRLGMEAINSYSAQSLDEPLRHFDAYSLLDSLGTADPALDTVTDREAVKPCLHRLPPRQQKILYLRFFRDMTQVQIAQELGISQMHVSRIISRTCAQLRQEALK</sequence>
<evidence type="ECO:0000259" key="7">
    <source>
        <dbReference type="Pfam" id="PF04545"/>
    </source>
</evidence>
<dbReference type="PRINTS" id="PR00046">
    <property type="entry name" value="SIGMA70FCT"/>
</dbReference>
<keyword evidence="1" id="KW-0805">Transcription regulation</keyword>
<keyword evidence="2" id="KW-0731">Sigma factor</keyword>
<dbReference type="Pfam" id="PF04545">
    <property type="entry name" value="Sigma70_r4"/>
    <property type="match status" value="1"/>
</dbReference>
<feature type="domain" description="RNA polymerase sigma-70 region 4" evidence="7">
    <location>
        <begin position="183"/>
        <end position="232"/>
    </location>
</feature>
<feature type="domain" description="RNA polymerase sigma-70 region 3" evidence="5">
    <location>
        <begin position="96"/>
        <end position="149"/>
    </location>
</feature>
<dbReference type="Pfam" id="PF04539">
    <property type="entry name" value="Sigma70_r3"/>
    <property type="match status" value="1"/>
</dbReference>
<proteinExistence type="predicted"/>
<dbReference type="InterPro" id="IPR014322">
    <property type="entry name" value="RNA_pol_sigma-B/F/G"/>
</dbReference>
<dbReference type="InterPro" id="IPR014284">
    <property type="entry name" value="RNA_pol_sigma-70_dom"/>
</dbReference>
<evidence type="ECO:0000256" key="3">
    <source>
        <dbReference type="ARBA" id="ARBA00023125"/>
    </source>
</evidence>
<dbReference type="SUPFAM" id="SSF88946">
    <property type="entry name" value="Sigma2 domain of RNA polymerase sigma factors"/>
    <property type="match status" value="1"/>
</dbReference>
<name>A0ABT1Q4S0_9ACTN</name>
<keyword evidence="9" id="KW-1185">Reference proteome</keyword>
<dbReference type="InterPro" id="IPR013325">
    <property type="entry name" value="RNA_pol_sigma_r2"/>
</dbReference>
<evidence type="ECO:0000256" key="4">
    <source>
        <dbReference type="ARBA" id="ARBA00023163"/>
    </source>
</evidence>
<evidence type="ECO:0000256" key="2">
    <source>
        <dbReference type="ARBA" id="ARBA00023082"/>
    </source>
</evidence>
<dbReference type="PANTHER" id="PTHR30385:SF4">
    <property type="entry name" value="RNA POLYMERASE SIGMA-E FACTOR"/>
    <property type="match status" value="1"/>
</dbReference>
<evidence type="ECO:0000256" key="1">
    <source>
        <dbReference type="ARBA" id="ARBA00023015"/>
    </source>
</evidence>
<dbReference type="EMBL" id="JANFNG010000025">
    <property type="protein sequence ID" value="MCQ4083752.1"/>
    <property type="molecule type" value="Genomic_DNA"/>
</dbReference>
<keyword evidence="4" id="KW-0804">Transcription</keyword>
<dbReference type="NCBIfam" id="TIGR02980">
    <property type="entry name" value="SigBFG"/>
    <property type="match status" value="1"/>
</dbReference>
<dbReference type="CDD" id="cd06171">
    <property type="entry name" value="Sigma70_r4"/>
    <property type="match status" value="1"/>
</dbReference>
<dbReference type="InterPro" id="IPR013324">
    <property type="entry name" value="RNA_pol_sigma_r3/r4-like"/>
</dbReference>
<evidence type="ECO:0000313" key="8">
    <source>
        <dbReference type="EMBL" id="MCQ4083752.1"/>
    </source>
</evidence>
<gene>
    <name evidence="8" type="ORF">NGB36_24950</name>
</gene>
<dbReference type="Gene3D" id="1.20.120.1810">
    <property type="match status" value="1"/>
</dbReference>
<accession>A0ABT1Q4S0</accession>
<dbReference type="RefSeq" id="WP_255922749.1">
    <property type="nucleotide sequence ID" value="NZ_JANFNG010000025.1"/>
</dbReference>
<dbReference type="Proteomes" id="UP001057702">
    <property type="component" value="Unassembled WGS sequence"/>
</dbReference>
<dbReference type="Pfam" id="PF04542">
    <property type="entry name" value="Sigma70_r2"/>
    <property type="match status" value="1"/>
</dbReference>
<dbReference type="PANTHER" id="PTHR30385">
    <property type="entry name" value="SIGMA FACTOR F FLAGELLAR"/>
    <property type="match status" value="1"/>
</dbReference>
<evidence type="ECO:0000313" key="9">
    <source>
        <dbReference type="Proteomes" id="UP001057702"/>
    </source>
</evidence>
<keyword evidence="3" id="KW-0238">DNA-binding</keyword>
<protein>
    <submittedName>
        <fullName evidence="8">SigB/SigF/SigG family RNA polymerase sigma factor</fullName>
    </submittedName>
</protein>
<dbReference type="Gene3D" id="1.10.10.10">
    <property type="entry name" value="Winged helix-like DNA-binding domain superfamily/Winged helix DNA-binding domain"/>
    <property type="match status" value="2"/>
</dbReference>
<dbReference type="InterPro" id="IPR007627">
    <property type="entry name" value="RNA_pol_sigma70_r2"/>
</dbReference>
<evidence type="ECO:0000259" key="6">
    <source>
        <dbReference type="Pfam" id="PF04542"/>
    </source>
</evidence>
<comment type="caution">
    <text evidence="8">The sequence shown here is derived from an EMBL/GenBank/DDBJ whole genome shotgun (WGS) entry which is preliminary data.</text>
</comment>
<dbReference type="InterPro" id="IPR036388">
    <property type="entry name" value="WH-like_DNA-bd_sf"/>
</dbReference>
<evidence type="ECO:0000259" key="5">
    <source>
        <dbReference type="Pfam" id="PF04539"/>
    </source>
</evidence>
<dbReference type="NCBIfam" id="TIGR02937">
    <property type="entry name" value="sigma70-ECF"/>
    <property type="match status" value="1"/>
</dbReference>
<dbReference type="InterPro" id="IPR000943">
    <property type="entry name" value="RNA_pol_sigma70"/>
</dbReference>
<dbReference type="InterPro" id="IPR007624">
    <property type="entry name" value="RNA_pol_sigma70_r3"/>
</dbReference>
<feature type="domain" description="RNA polymerase sigma-70 region 2" evidence="6">
    <location>
        <begin position="18"/>
        <end position="84"/>
    </location>
</feature>
<reference evidence="8" key="1">
    <citation type="submission" date="2022-06" db="EMBL/GenBank/DDBJ databases">
        <title>Draft genome sequence of Streptomyces sp. RB6PN25 isolated from peat swamp forest in Thailand.</title>
        <authorList>
            <person name="Duangmal K."/>
            <person name="Klaysubun C."/>
        </authorList>
    </citation>
    <scope>NUCLEOTIDE SEQUENCE</scope>
    <source>
        <strain evidence="8">RB6PN25</strain>
    </source>
</reference>
<dbReference type="InterPro" id="IPR007630">
    <property type="entry name" value="RNA_pol_sigma70_r4"/>
</dbReference>
<dbReference type="SUPFAM" id="SSF88659">
    <property type="entry name" value="Sigma3 and sigma4 domains of RNA polymerase sigma factors"/>
    <property type="match status" value="2"/>
</dbReference>
<organism evidence="8 9">
    <name type="scientific">Streptomyces humicola</name>
    <dbReference type="NCBI Taxonomy" id="2953240"/>
    <lineage>
        <taxon>Bacteria</taxon>
        <taxon>Bacillati</taxon>
        <taxon>Actinomycetota</taxon>
        <taxon>Actinomycetes</taxon>
        <taxon>Kitasatosporales</taxon>
        <taxon>Streptomycetaceae</taxon>
        <taxon>Streptomyces</taxon>
    </lineage>
</organism>